<keyword evidence="4" id="KW-1185">Reference proteome</keyword>
<dbReference type="GO" id="GO:0005938">
    <property type="term" value="C:cell cortex"/>
    <property type="evidence" value="ECO:0007669"/>
    <property type="project" value="TreeGrafter"/>
</dbReference>
<protein>
    <recommendedName>
        <fullName evidence="2">Rho-GAP domain-containing protein</fullName>
    </recommendedName>
</protein>
<accession>A0A367IZC0</accession>
<organism evidence="3 4">
    <name type="scientific">Rhizopus stolonifer</name>
    <name type="common">Rhizopus nigricans</name>
    <dbReference type="NCBI Taxonomy" id="4846"/>
    <lineage>
        <taxon>Eukaryota</taxon>
        <taxon>Fungi</taxon>
        <taxon>Fungi incertae sedis</taxon>
        <taxon>Mucoromycota</taxon>
        <taxon>Mucoromycotina</taxon>
        <taxon>Mucoromycetes</taxon>
        <taxon>Mucorales</taxon>
        <taxon>Mucorineae</taxon>
        <taxon>Rhizopodaceae</taxon>
        <taxon>Rhizopus</taxon>
    </lineage>
</organism>
<name>A0A367IZC0_RHIST</name>
<dbReference type="AlphaFoldDB" id="A0A367IZC0"/>
<evidence type="ECO:0000313" key="3">
    <source>
        <dbReference type="EMBL" id="RCH82939.1"/>
    </source>
</evidence>
<evidence type="ECO:0000313" key="4">
    <source>
        <dbReference type="Proteomes" id="UP000253551"/>
    </source>
</evidence>
<evidence type="ECO:0000259" key="2">
    <source>
        <dbReference type="PROSITE" id="PS50238"/>
    </source>
</evidence>
<evidence type="ECO:0000256" key="1">
    <source>
        <dbReference type="ARBA" id="ARBA00022468"/>
    </source>
</evidence>
<sequence>MSMDPQKALLWWKKVTSQQDMIDIDKNVFGVALTESLRYAHARITYTDSTGATCNGILPIVVARCGAFLKAKDMLALSTEGIFRISGNAKRVGMLQTMFDHDDYGLTIVWDGYTVHDVSNVMRRFLNQLPEPVINLEYQSMFKTTLEAKVNAFQSLIQKLPIVHQFLLLYLLDLLYLFSLHADTTRMDLCSLATAFAPVSMGALYFPQTHREQVIFSDPSDGLNLEGYKESQRVLKFLIINQNRFSIPRISANDVLQYSSYQYDQSNAMYTPSRSSTDLNTMITTTLKRSNTAPSKRNLSSPSRPIGRWKSIKIV</sequence>
<dbReference type="Pfam" id="PF00620">
    <property type="entry name" value="RhoGAP"/>
    <property type="match status" value="1"/>
</dbReference>
<keyword evidence="1" id="KW-0343">GTPase activation</keyword>
<dbReference type="Proteomes" id="UP000253551">
    <property type="component" value="Unassembled WGS sequence"/>
</dbReference>
<proteinExistence type="predicted"/>
<feature type="non-terminal residue" evidence="3">
    <location>
        <position position="315"/>
    </location>
</feature>
<dbReference type="PROSITE" id="PS50238">
    <property type="entry name" value="RHOGAP"/>
    <property type="match status" value="1"/>
</dbReference>
<dbReference type="GO" id="GO:0005096">
    <property type="term" value="F:GTPase activator activity"/>
    <property type="evidence" value="ECO:0007669"/>
    <property type="project" value="UniProtKB-KW"/>
</dbReference>
<dbReference type="InterPro" id="IPR000198">
    <property type="entry name" value="RhoGAP_dom"/>
</dbReference>
<dbReference type="SUPFAM" id="SSF48350">
    <property type="entry name" value="GTPase activation domain, GAP"/>
    <property type="match status" value="1"/>
</dbReference>
<reference evidence="3 4" key="1">
    <citation type="journal article" date="2018" name="G3 (Bethesda)">
        <title>Phylogenetic and Phylogenomic Definition of Rhizopus Species.</title>
        <authorList>
            <person name="Gryganskyi A.P."/>
            <person name="Golan J."/>
            <person name="Dolatabadi S."/>
            <person name="Mondo S."/>
            <person name="Robb S."/>
            <person name="Idnurm A."/>
            <person name="Muszewska A."/>
            <person name="Steczkiewicz K."/>
            <person name="Masonjones S."/>
            <person name="Liao H.L."/>
            <person name="Gajdeczka M.T."/>
            <person name="Anike F."/>
            <person name="Vuek A."/>
            <person name="Anishchenko I.M."/>
            <person name="Voigt K."/>
            <person name="de Hoog G.S."/>
            <person name="Smith M.E."/>
            <person name="Heitman J."/>
            <person name="Vilgalys R."/>
            <person name="Stajich J.E."/>
        </authorList>
    </citation>
    <scope>NUCLEOTIDE SEQUENCE [LARGE SCALE GENOMIC DNA]</scope>
    <source>
        <strain evidence="3 4">LSU 92-RS-03</strain>
    </source>
</reference>
<dbReference type="PANTHER" id="PTHR15228:SF25">
    <property type="entry name" value="F-BAR DOMAIN-CONTAINING PROTEIN"/>
    <property type="match status" value="1"/>
</dbReference>
<comment type="caution">
    <text evidence="3">The sequence shown here is derived from an EMBL/GenBank/DDBJ whole genome shotgun (WGS) entry which is preliminary data.</text>
</comment>
<dbReference type="GO" id="GO:0007165">
    <property type="term" value="P:signal transduction"/>
    <property type="evidence" value="ECO:0007669"/>
    <property type="project" value="InterPro"/>
</dbReference>
<dbReference type="SMART" id="SM00324">
    <property type="entry name" value="RhoGAP"/>
    <property type="match status" value="1"/>
</dbReference>
<feature type="domain" description="Rho-GAP" evidence="2">
    <location>
        <begin position="31"/>
        <end position="246"/>
    </location>
</feature>
<gene>
    <name evidence="3" type="ORF">CU098_002720</name>
</gene>
<dbReference type="GO" id="GO:0060237">
    <property type="term" value="P:regulation of fungal-type cell wall organization"/>
    <property type="evidence" value="ECO:0007669"/>
    <property type="project" value="TreeGrafter"/>
</dbReference>
<dbReference type="OrthoDB" id="3196451at2759"/>
<dbReference type="InterPro" id="IPR008936">
    <property type="entry name" value="Rho_GTPase_activation_prot"/>
</dbReference>
<dbReference type="Gene3D" id="1.10.555.10">
    <property type="entry name" value="Rho GTPase activation protein"/>
    <property type="match status" value="1"/>
</dbReference>
<dbReference type="STRING" id="4846.A0A367IZC0"/>
<dbReference type="PANTHER" id="PTHR15228">
    <property type="entry name" value="SPERMATHECAL PHYSIOLOGY VARIANT"/>
    <property type="match status" value="1"/>
</dbReference>
<dbReference type="EMBL" id="PJQM01004922">
    <property type="protein sequence ID" value="RCH82939.1"/>
    <property type="molecule type" value="Genomic_DNA"/>
</dbReference>
<dbReference type="InterPro" id="IPR051025">
    <property type="entry name" value="RhoGAP"/>
</dbReference>